<comment type="caution">
    <text evidence="14">The sequence shown here is derived from an EMBL/GenBank/DDBJ whole genome shotgun (WGS) entry which is preliminary data.</text>
</comment>
<evidence type="ECO:0000256" key="8">
    <source>
        <dbReference type="ARBA" id="ARBA00022989"/>
    </source>
</evidence>
<evidence type="ECO:0000256" key="5">
    <source>
        <dbReference type="ARBA" id="ARBA00022692"/>
    </source>
</evidence>
<comment type="subcellular location">
    <subcellularLocation>
        <location evidence="1">Nucleus membrane</location>
        <topology evidence="1">Multi-pass membrane protein</topology>
    </subcellularLocation>
    <subcellularLocation>
        <location evidence="2">Nucleus</location>
        <location evidence="2">Nuclear pore complex</location>
    </subcellularLocation>
</comment>
<gene>
    <name evidence="14" type="ORF">OLEA9_A006216</name>
</gene>
<keyword evidence="7" id="KW-0653">Protein transport</keyword>
<evidence type="ECO:0000256" key="11">
    <source>
        <dbReference type="ARBA" id="ARBA00023136"/>
    </source>
</evidence>
<evidence type="ECO:0000256" key="9">
    <source>
        <dbReference type="ARBA" id="ARBA00023010"/>
    </source>
</evidence>
<feature type="region of interest" description="Disordered" evidence="13">
    <location>
        <begin position="1"/>
        <end position="20"/>
    </location>
</feature>
<comment type="similarity">
    <text evidence="3">Belongs to the NDC1 family.</text>
</comment>
<keyword evidence="4" id="KW-0813">Transport</keyword>
<protein>
    <submittedName>
        <fullName evidence="14">Uncharacterized protein</fullName>
    </submittedName>
</protein>
<dbReference type="PANTHER" id="PTHR13269">
    <property type="entry name" value="NUCLEOPORIN NDC1"/>
    <property type="match status" value="1"/>
</dbReference>
<dbReference type="GO" id="GO:0015031">
    <property type="term" value="P:protein transport"/>
    <property type="evidence" value="ECO:0007669"/>
    <property type="project" value="UniProtKB-KW"/>
</dbReference>
<evidence type="ECO:0000256" key="7">
    <source>
        <dbReference type="ARBA" id="ARBA00022927"/>
    </source>
</evidence>
<keyword evidence="12" id="KW-0539">Nucleus</keyword>
<name>A0A8S0QHB7_OLEEU</name>
<dbReference type="Gramene" id="OE9A006216T1">
    <property type="protein sequence ID" value="OE9A006216C1"/>
    <property type="gene ID" value="OE9A006216"/>
</dbReference>
<keyword evidence="11" id="KW-0472">Membrane</keyword>
<proteinExistence type="inferred from homology"/>
<dbReference type="EMBL" id="CACTIH010001906">
    <property type="protein sequence ID" value="CAA2968402.1"/>
    <property type="molecule type" value="Genomic_DNA"/>
</dbReference>
<dbReference type="OrthoDB" id="67850at2759"/>
<evidence type="ECO:0000256" key="12">
    <source>
        <dbReference type="ARBA" id="ARBA00023242"/>
    </source>
</evidence>
<sequence>MLHAKRFSFTPPRGSVAAETDPWEPLLSTVEESGPRSLLQHPAYVDLCIVGELELDESFYDSQLCSWSARIVASLIVKSRNEDRYGVAHHTKSRYAIMSTMLSSLLAIETLVGKKTNMLSSTLGRDSTVGATVVRGGSPLYAEA</sequence>
<keyword evidence="15" id="KW-1185">Reference proteome</keyword>
<evidence type="ECO:0000256" key="6">
    <source>
        <dbReference type="ARBA" id="ARBA00022816"/>
    </source>
</evidence>
<organism evidence="14 15">
    <name type="scientific">Olea europaea subsp. europaea</name>
    <dbReference type="NCBI Taxonomy" id="158383"/>
    <lineage>
        <taxon>Eukaryota</taxon>
        <taxon>Viridiplantae</taxon>
        <taxon>Streptophyta</taxon>
        <taxon>Embryophyta</taxon>
        <taxon>Tracheophyta</taxon>
        <taxon>Spermatophyta</taxon>
        <taxon>Magnoliopsida</taxon>
        <taxon>eudicotyledons</taxon>
        <taxon>Gunneridae</taxon>
        <taxon>Pentapetalae</taxon>
        <taxon>asterids</taxon>
        <taxon>lamiids</taxon>
        <taxon>Lamiales</taxon>
        <taxon>Oleaceae</taxon>
        <taxon>Oleeae</taxon>
        <taxon>Olea</taxon>
    </lineage>
</organism>
<evidence type="ECO:0000256" key="10">
    <source>
        <dbReference type="ARBA" id="ARBA00023132"/>
    </source>
</evidence>
<evidence type="ECO:0000313" key="15">
    <source>
        <dbReference type="Proteomes" id="UP000594638"/>
    </source>
</evidence>
<dbReference type="InterPro" id="IPR019049">
    <property type="entry name" value="Nucleoporin_prot_Ndc1/Nup"/>
</dbReference>
<dbReference type="GO" id="GO:0031965">
    <property type="term" value="C:nuclear membrane"/>
    <property type="evidence" value="ECO:0007669"/>
    <property type="project" value="UniProtKB-SubCell"/>
</dbReference>
<keyword evidence="5" id="KW-0812">Transmembrane</keyword>
<evidence type="ECO:0000256" key="3">
    <source>
        <dbReference type="ARBA" id="ARBA00005760"/>
    </source>
</evidence>
<dbReference type="GO" id="GO:0030674">
    <property type="term" value="F:protein-macromolecule adaptor activity"/>
    <property type="evidence" value="ECO:0007669"/>
    <property type="project" value="TreeGrafter"/>
</dbReference>
<dbReference type="AlphaFoldDB" id="A0A8S0QHB7"/>
<dbReference type="GO" id="GO:0006999">
    <property type="term" value="P:nuclear pore organization"/>
    <property type="evidence" value="ECO:0007669"/>
    <property type="project" value="TreeGrafter"/>
</dbReference>
<evidence type="ECO:0000313" key="14">
    <source>
        <dbReference type="EMBL" id="CAA2968402.1"/>
    </source>
</evidence>
<keyword evidence="6" id="KW-0509">mRNA transport</keyword>
<dbReference type="Proteomes" id="UP000594638">
    <property type="component" value="Unassembled WGS sequence"/>
</dbReference>
<keyword evidence="10" id="KW-0906">Nuclear pore complex</keyword>
<evidence type="ECO:0000256" key="4">
    <source>
        <dbReference type="ARBA" id="ARBA00022448"/>
    </source>
</evidence>
<evidence type="ECO:0000256" key="1">
    <source>
        <dbReference type="ARBA" id="ARBA00004232"/>
    </source>
</evidence>
<accession>A0A8S0QHB7</accession>
<dbReference type="GO" id="GO:0051028">
    <property type="term" value="P:mRNA transport"/>
    <property type="evidence" value="ECO:0007669"/>
    <property type="project" value="UniProtKB-KW"/>
</dbReference>
<dbReference type="PANTHER" id="PTHR13269:SF6">
    <property type="entry name" value="NUCLEOPORIN NDC1"/>
    <property type="match status" value="1"/>
</dbReference>
<keyword evidence="8" id="KW-1133">Transmembrane helix</keyword>
<evidence type="ECO:0000256" key="13">
    <source>
        <dbReference type="SAM" id="MobiDB-lite"/>
    </source>
</evidence>
<reference evidence="14 15" key="1">
    <citation type="submission" date="2019-12" db="EMBL/GenBank/DDBJ databases">
        <authorList>
            <person name="Alioto T."/>
            <person name="Alioto T."/>
            <person name="Gomez Garrido J."/>
        </authorList>
    </citation>
    <scope>NUCLEOTIDE SEQUENCE [LARGE SCALE GENOMIC DNA]</scope>
</reference>
<keyword evidence="9" id="KW-0811">Translocation</keyword>
<evidence type="ECO:0000256" key="2">
    <source>
        <dbReference type="ARBA" id="ARBA00004567"/>
    </source>
</evidence>
<dbReference type="GO" id="GO:0070762">
    <property type="term" value="C:nuclear pore transmembrane ring"/>
    <property type="evidence" value="ECO:0007669"/>
    <property type="project" value="TreeGrafter"/>
</dbReference>